<dbReference type="RefSeq" id="WP_133213576.1">
    <property type="nucleotide sequence ID" value="NZ_SMSE01000003.1"/>
</dbReference>
<gene>
    <name evidence="3" type="ORF">E2F43_13590</name>
</gene>
<accession>A0A4R5LPZ8</accession>
<dbReference type="InterPro" id="IPR036465">
    <property type="entry name" value="vWFA_dom_sf"/>
</dbReference>
<evidence type="ECO:0000313" key="4">
    <source>
        <dbReference type="Proteomes" id="UP000295554"/>
    </source>
</evidence>
<feature type="compositionally biased region" description="Basic and acidic residues" evidence="1">
    <location>
        <begin position="262"/>
        <end position="280"/>
    </location>
</feature>
<proteinExistence type="predicted"/>
<dbReference type="PROSITE" id="PS50234">
    <property type="entry name" value="VWFA"/>
    <property type="match status" value="1"/>
</dbReference>
<dbReference type="Pfam" id="PF00092">
    <property type="entry name" value="VWA"/>
    <property type="match status" value="1"/>
</dbReference>
<dbReference type="OrthoDB" id="9758211at2"/>
<dbReference type="InterPro" id="IPR051928">
    <property type="entry name" value="NorD/CobT"/>
</dbReference>
<feature type="compositionally biased region" description="Acidic residues" evidence="1">
    <location>
        <begin position="245"/>
        <end position="254"/>
    </location>
</feature>
<evidence type="ECO:0000259" key="2">
    <source>
        <dbReference type="PROSITE" id="PS50234"/>
    </source>
</evidence>
<comment type="caution">
    <text evidence="3">The sequence shown here is derived from an EMBL/GenBank/DDBJ whole genome shotgun (WGS) entry which is preliminary data.</text>
</comment>
<keyword evidence="4" id="KW-1185">Reference proteome</keyword>
<dbReference type="SUPFAM" id="SSF53300">
    <property type="entry name" value="vWA-like"/>
    <property type="match status" value="1"/>
</dbReference>
<organism evidence="3 4">
    <name type="scientific">Seongchinamella unica</name>
    <dbReference type="NCBI Taxonomy" id="2547392"/>
    <lineage>
        <taxon>Bacteria</taxon>
        <taxon>Pseudomonadati</taxon>
        <taxon>Pseudomonadota</taxon>
        <taxon>Gammaproteobacteria</taxon>
        <taxon>Cellvibrionales</taxon>
        <taxon>Halieaceae</taxon>
        <taxon>Seongchinamella</taxon>
    </lineage>
</organism>
<feature type="domain" description="VWFA" evidence="2">
    <location>
        <begin position="456"/>
        <end position="642"/>
    </location>
</feature>
<evidence type="ECO:0000313" key="3">
    <source>
        <dbReference type="EMBL" id="TDG12618.1"/>
    </source>
</evidence>
<sequence length="645" mass="72727">MLEWLEFEENVGRFWHRWVSSHTTSFPNHPGSAVTLESLSAPLAVFFRAGGGPGGVAVSSIAAQASSHRLSLRQRFGLDEELLDLARLDEENLLLPPQIALFEDAALNRDLYFWLAAMLAAMRPTREFKDPLRQNLSALRQVLAATEAALAGFPGLRGRYERLRSEMLSMRPPRSLPPAEGALEEVICHLLGARQPLSEQACEYLQAVLEPELSLRPFRAAAGYRQPLPVPLWANLSHLGTSVCADEEEPEEADTPAPAQEQIRDKRKAERRRQDQSERDDPLVFNRFEKILSFAEMVNVNRLVDDEEDENAKSNAEQMDEITLSPNQQRAASQLKIDLDLAPGGAGGEVLQGEHTYPEWNYRKQCDQPGHCRVLSSVHEEEGSYTEADAQTRRRIRRVRQQFEALRPKREWLRGQVDGNELDMDAVVRAQCDIAAVGESSTGLYMSSREQARDLAISILIDVSLSTDAWVEDRRVIDIEKEALLVLANGLATCGDDYSIHSFTSHRRHRVWVKTLKSFDEPMSDTTERRIAALKPGHYTRMGAAIRHAAAQLSLRPNRHRLLLVLTDGKPNDSDYYEGRYGIEDTRRAINDARRQELKVFGVTIDRDAQDYIGQLFGRGGYAMVHKPEHLAQALPGIYRQIICN</sequence>
<dbReference type="InterPro" id="IPR002035">
    <property type="entry name" value="VWF_A"/>
</dbReference>
<dbReference type="Proteomes" id="UP000295554">
    <property type="component" value="Unassembled WGS sequence"/>
</dbReference>
<dbReference type="Gene3D" id="3.40.50.410">
    <property type="entry name" value="von Willebrand factor, type A domain"/>
    <property type="match status" value="1"/>
</dbReference>
<dbReference type="PANTHER" id="PTHR41248">
    <property type="entry name" value="NORD PROTEIN"/>
    <property type="match status" value="1"/>
</dbReference>
<reference evidence="3 4" key="1">
    <citation type="submission" date="2019-03" db="EMBL/GenBank/DDBJ databases">
        <title>Seongchinamella monodicae gen. nov., sp. nov., a novel member of the Gammaproteobacteria isolated from a tidal mudflat of beach.</title>
        <authorList>
            <person name="Yang H.G."/>
            <person name="Kang J.W."/>
            <person name="Lee S.D."/>
        </authorList>
    </citation>
    <scope>NUCLEOTIDE SEQUENCE [LARGE SCALE GENOMIC DNA]</scope>
    <source>
        <strain evidence="3 4">GH4-78</strain>
    </source>
</reference>
<dbReference type="AlphaFoldDB" id="A0A4R5LPZ8"/>
<feature type="region of interest" description="Disordered" evidence="1">
    <location>
        <begin position="244"/>
        <end position="280"/>
    </location>
</feature>
<dbReference type="EMBL" id="SMSE01000003">
    <property type="protein sequence ID" value="TDG12618.1"/>
    <property type="molecule type" value="Genomic_DNA"/>
</dbReference>
<name>A0A4R5LPZ8_9GAMM</name>
<evidence type="ECO:0000256" key="1">
    <source>
        <dbReference type="SAM" id="MobiDB-lite"/>
    </source>
</evidence>
<dbReference type="PANTHER" id="PTHR41248:SF1">
    <property type="entry name" value="NORD PROTEIN"/>
    <property type="match status" value="1"/>
</dbReference>
<dbReference type="CDD" id="cd01454">
    <property type="entry name" value="vWA_norD_type"/>
    <property type="match status" value="1"/>
</dbReference>
<protein>
    <submittedName>
        <fullName evidence="3">VWA domain-containing protein</fullName>
    </submittedName>
</protein>
<dbReference type="SMART" id="SM00327">
    <property type="entry name" value="VWA"/>
    <property type="match status" value="1"/>
</dbReference>